<sequence>MDSPKRQRAFLNVFFFLSGFCFSTWASRIPTIKTFFGFNEAELGTILLFMPISSLVSLPISGWLVSRYDSRVPLVAAFCALSVALSCIGFSTTKIGLIVSLCFMAFTMRLVNISVNTQALHLQKVFNRNINGSFHGLWSTGGIAGVSFTTLLLTLDVGIANHLLMVSVVILLATVYCYRFLLRNDKAPAGNKLMLAKPDPFIVYLGVLVFLASICEGGMFDWSGIFFKEVVKQEIFTLGYLNFMVFMALSRFACDRIVERMGMEKTFNMSAAFIFIGIGLAVVFPSFWPSMIGFCLVGFGSAAVIPMTYSLAATSRKYSPGMAISIIATYGIAGAFLGPPLIGYLAQAFGLKNAFIAFAIAGILLVPMSQRFFRYQREIKHA</sequence>
<dbReference type="InterPro" id="IPR036259">
    <property type="entry name" value="MFS_trans_sf"/>
</dbReference>
<keyword evidence="4 5" id="KW-0472">Membrane</keyword>
<comment type="caution">
    <text evidence="6">The sequence shown here is derived from an EMBL/GenBank/DDBJ whole genome shotgun (WGS) entry which is preliminary data.</text>
</comment>
<evidence type="ECO:0000256" key="2">
    <source>
        <dbReference type="ARBA" id="ARBA00022692"/>
    </source>
</evidence>
<dbReference type="CDD" id="cd17393">
    <property type="entry name" value="MFS_MosC_like"/>
    <property type="match status" value="1"/>
</dbReference>
<dbReference type="SUPFAM" id="SSF103473">
    <property type="entry name" value="MFS general substrate transporter"/>
    <property type="match status" value="1"/>
</dbReference>
<evidence type="ECO:0000313" key="6">
    <source>
        <dbReference type="EMBL" id="MBL0741953.1"/>
    </source>
</evidence>
<feature type="transmembrane region" description="Helical" evidence="5">
    <location>
        <begin position="354"/>
        <end position="373"/>
    </location>
</feature>
<keyword evidence="3 5" id="KW-1133">Transmembrane helix</keyword>
<keyword evidence="2 5" id="KW-0812">Transmembrane</keyword>
<dbReference type="Pfam" id="PF07690">
    <property type="entry name" value="MFS_1"/>
    <property type="match status" value="1"/>
</dbReference>
<dbReference type="EMBL" id="JAERRB010000003">
    <property type="protein sequence ID" value="MBL0741953.1"/>
    <property type="molecule type" value="Genomic_DNA"/>
</dbReference>
<feature type="transmembrane region" description="Helical" evidence="5">
    <location>
        <begin position="266"/>
        <end position="284"/>
    </location>
</feature>
<protein>
    <submittedName>
        <fullName evidence="6">MFS transporter</fullName>
    </submittedName>
</protein>
<organism evidence="6 7">
    <name type="scientific">Chryseolinea lacunae</name>
    <dbReference type="NCBI Taxonomy" id="2801331"/>
    <lineage>
        <taxon>Bacteria</taxon>
        <taxon>Pseudomonadati</taxon>
        <taxon>Bacteroidota</taxon>
        <taxon>Cytophagia</taxon>
        <taxon>Cytophagales</taxon>
        <taxon>Fulvivirgaceae</taxon>
        <taxon>Chryseolinea</taxon>
    </lineage>
</organism>
<proteinExistence type="predicted"/>
<evidence type="ECO:0000256" key="5">
    <source>
        <dbReference type="SAM" id="Phobius"/>
    </source>
</evidence>
<evidence type="ECO:0000256" key="4">
    <source>
        <dbReference type="ARBA" id="ARBA00023136"/>
    </source>
</evidence>
<feature type="transmembrane region" description="Helical" evidence="5">
    <location>
        <begin position="159"/>
        <end position="181"/>
    </location>
</feature>
<feature type="transmembrane region" description="Helical" evidence="5">
    <location>
        <begin position="72"/>
        <end position="91"/>
    </location>
</feature>
<evidence type="ECO:0000256" key="1">
    <source>
        <dbReference type="ARBA" id="ARBA00004141"/>
    </source>
</evidence>
<dbReference type="Gene3D" id="1.20.1250.20">
    <property type="entry name" value="MFS general substrate transporter like domains"/>
    <property type="match status" value="2"/>
</dbReference>
<feature type="transmembrane region" description="Helical" evidence="5">
    <location>
        <begin position="321"/>
        <end position="342"/>
    </location>
</feature>
<feature type="transmembrane region" description="Helical" evidence="5">
    <location>
        <begin position="97"/>
        <end position="115"/>
    </location>
</feature>
<feature type="transmembrane region" description="Helical" evidence="5">
    <location>
        <begin position="136"/>
        <end position="153"/>
    </location>
</feature>
<keyword evidence="7" id="KW-1185">Reference proteome</keyword>
<dbReference type="PANTHER" id="PTHR23514:SF13">
    <property type="entry name" value="INNER MEMBRANE PROTEIN YBJJ"/>
    <property type="match status" value="1"/>
</dbReference>
<dbReference type="InterPro" id="IPR051788">
    <property type="entry name" value="MFS_Transporter"/>
</dbReference>
<comment type="subcellular location">
    <subcellularLocation>
        <location evidence="1">Membrane</location>
        <topology evidence="1">Multi-pass membrane protein</topology>
    </subcellularLocation>
</comment>
<name>A0ABS1KRL7_9BACT</name>
<accession>A0ABS1KRL7</accession>
<dbReference type="Proteomes" id="UP000613030">
    <property type="component" value="Unassembled WGS sequence"/>
</dbReference>
<dbReference type="PANTHER" id="PTHR23514">
    <property type="entry name" value="BYPASS OF STOP CODON PROTEIN 6"/>
    <property type="match status" value="1"/>
</dbReference>
<feature type="transmembrane region" description="Helical" evidence="5">
    <location>
        <begin position="201"/>
        <end position="220"/>
    </location>
</feature>
<gene>
    <name evidence="6" type="ORF">JI741_12035</name>
</gene>
<feature type="transmembrane region" description="Helical" evidence="5">
    <location>
        <begin position="46"/>
        <end position="65"/>
    </location>
</feature>
<evidence type="ECO:0000256" key="3">
    <source>
        <dbReference type="ARBA" id="ARBA00022989"/>
    </source>
</evidence>
<reference evidence="6 7" key="1">
    <citation type="submission" date="2021-01" db="EMBL/GenBank/DDBJ databases">
        <title>Chryseolinea sp. Jin1 Genome sequencing and assembly.</title>
        <authorList>
            <person name="Kim I."/>
        </authorList>
    </citation>
    <scope>NUCLEOTIDE SEQUENCE [LARGE SCALE GENOMIC DNA]</scope>
    <source>
        <strain evidence="6 7">Jin1</strain>
    </source>
</reference>
<feature type="transmembrane region" description="Helical" evidence="5">
    <location>
        <begin position="235"/>
        <end position="254"/>
    </location>
</feature>
<dbReference type="RefSeq" id="WP_202009613.1">
    <property type="nucleotide sequence ID" value="NZ_JAERRB010000003.1"/>
</dbReference>
<evidence type="ECO:0000313" key="7">
    <source>
        <dbReference type="Proteomes" id="UP000613030"/>
    </source>
</evidence>
<feature type="transmembrane region" description="Helical" evidence="5">
    <location>
        <begin position="290"/>
        <end position="309"/>
    </location>
</feature>
<dbReference type="InterPro" id="IPR011701">
    <property type="entry name" value="MFS"/>
</dbReference>
<feature type="transmembrane region" description="Helical" evidence="5">
    <location>
        <begin position="9"/>
        <end position="26"/>
    </location>
</feature>